<reference evidence="2" key="1">
    <citation type="journal article" date="2015" name="MBio">
        <title>Genome-Resolved Metagenomic Analysis Reveals Roles for Candidate Phyla and Other Microbial Community Members in Biogeochemical Transformations in Oil Reservoirs.</title>
        <authorList>
            <person name="Hu P."/>
            <person name="Tom L."/>
            <person name="Singh A."/>
            <person name="Thomas B.C."/>
            <person name="Baker B.J."/>
            <person name="Piceno Y.M."/>
            <person name="Andersen G.L."/>
            <person name="Banfield J.F."/>
        </authorList>
    </citation>
    <scope>NUCLEOTIDE SEQUENCE [LARGE SCALE GENOMIC DNA]</scope>
</reference>
<accession>A0A101H0A3</accession>
<protein>
    <recommendedName>
        <fullName evidence="3">AbiEi antitoxin C-terminal domain-containing protein</fullName>
    </recommendedName>
</protein>
<evidence type="ECO:0000313" key="2">
    <source>
        <dbReference type="Proteomes" id="UP000053469"/>
    </source>
</evidence>
<dbReference type="AlphaFoldDB" id="A0A101H0A3"/>
<proteinExistence type="predicted"/>
<dbReference type="EMBL" id="LGGI01000016">
    <property type="protein sequence ID" value="KUK67365.1"/>
    <property type="molecule type" value="Genomic_DNA"/>
</dbReference>
<comment type="caution">
    <text evidence="1">The sequence shown here is derived from an EMBL/GenBank/DDBJ whole genome shotgun (WGS) entry which is preliminary data.</text>
</comment>
<evidence type="ECO:0008006" key="3">
    <source>
        <dbReference type="Google" id="ProtNLM"/>
    </source>
</evidence>
<sequence>MEDLKLIEKILINEGRIITTAQLSSYLTEYKDKNKKISTLIDKGLLVKLKRGTYFISKIGSLGYISISNYKIANIIGEQSFVSFEAALKYHGLFDQGLKKYRSISLKQYLTKTLEEITYEYVKVKEDQYFGFNLEKVDRGNTRIASKERALLDLLEYKRSINTVSLVLEKLIEHTTEIDFQLLIEYALNYSQTTIKILGLLLDIGQINSKELEKHVKRNSTSRMLNFSEKFSNKWRLYYNSILENQKV</sequence>
<evidence type="ECO:0000313" key="1">
    <source>
        <dbReference type="EMBL" id="KUK67365.1"/>
    </source>
</evidence>
<organism evidence="1 2">
    <name type="scientific">candidate division WS6 bacterium 36_33</name>
    <dbReference type="NCBI Taxonomy" id="1641388"/>
    <lineage>
        <taxon>Bacteria</taxon>
        <taxon>Candidatus Dojkabacteria</taxon>
    </lineage>
</organism>
<gene>
    <name evidence="1" type="ORF">XD87_0172</name>
</gene>
<name>A0A101H0A3_9BACT</name>
<dbReference type="Proteomes" id="UP000053469">
    <property type="component" value="Unassembled WGS sequence"/>
</dbReference>